<dbReference type="GO" id="GO:0016020">
    <property type="term" value="C:membrane"/>
    <property type="evidence" value="ECO:0007669"/>
    <property type="project" value="InterPro"/>
</dbReference>
<gene>
    <name evidence="15" type="ORF">EDM21_23410</name>
</gene>
<dbReference type="AlphaFoldDB" id="A0A7X3FMG0"/>
<dbReference type="Pfam" id="PF00072">
    <property type="entry name" value="Response_reg"/>
    <property type="match status" value="1"/>
</dbReference>
<evidence type="ECO:0000256" key="8">
    <source>
        <dbReference type="ARBA" id="ARBA00022840"/>
    </source>
</evidence>
<dbReference type="InterPro" id="IPR010559">
    <property type="entry name" value="Sig_transdc_His_kin_internal"/>
</dbReference>
<keyword evidence="8" id="KW-0067">ATP-binding</keyword>
<evidence type="ECO:0000313" key="15">
    <source>
        <dbReference type="EMBL" id="MVP02435.1"/>
    </source>
</evidence>
<evidence type="ECO:0000313" key="16">
    <source>
        <dbReference type="Proteomes" id="UP000490800"/>
    </source>
</evidence>
<dbReference type="PANTHER" id="PTHR43047:SF64">
    <property type="entry name" value="HISTIDINE KINASE CONTAINING CHEY-HOMOLOGOUS RECEIVER DOMAIN AND PAS DOMAIN-RELATED"/>
    <property type="match status" value="1"/>
</dbReference>
<reference evidence="15 16" key="1">
    <citation type="journal article" date="2019" name="Microorganisms">
        <title>Paenibacillus lutrae sp. nov., A Chitinolytic Species Isolated from A River Otter in Castril Natural Park, Granada, Spain.</title>
        <authorList>
            <person name="Rodriguez M."/>
            <person name="Reina J.C."/>
            <person name="Bejar V."/>
            <person name="Llamas I."/>
        </authorList>
    </citation>
    <scope>NUCLEOTIDE SEQUENCE [LARGE SCALE GENOMIC DNA]</scope>
    <source>
        <strain evidence="15 16">N10</strain>
    </source>
</reference>
<dbReference type="InterPro" id="IPR008979">
    <property type="entry name" value="Galactose-bd-like_sf"/>
</dbReference>
<keyword evidence="4 11" id="KW-0597">Phosphoprotein</keyword>
<evidence type="ECO:0000256" key="5">
    <source>
        <dbReference type="ARBA" id="ARBA00022679"/>
    </source>
</evidence>
<dbReference type="InterPro" id="IPR005467">
    <property type="entry name" value="His_kinase_dom"/>
</dbReference>
<dbReference type="Pfam" id="PF02518">
    <property type="entry name" value="HATPase_c"/>
    <property type="match status" value="2"/>
</dbReference>
<dbReference type="RefSeq" id="WP_157338792.1">
    <property type="nucleotide sequence ID" value="NZ_RHLK01000024.1"/>
</dbReference>
<evidence type="ECO:0000259" key="13">
    <source>
        <dbReference type="PROSITE" id="PS50109"/>
    </source>
</evidence>
<dbReference type="FunFam" id="3.30.565.10:FF:000010">
    <property type="entry name" value="Sensor histidine kinase RcsC"/>
    <property type="match status" value="1"/>
</dbReference>
<feature type="transmembrane region" description="Helical" evidence="12">
    <location>
        <begin position="211"/>
        <end position="236"/>
    </location>
</feature>
<dbReference type="InterPro" id="IPR036890">
    <property type="entry name" value="HATPase_C_sf"/>
</dbReference>
<keyword evidence="5" id="KW-0808">Transferase</keyword>
<feature type="transmembrane region" description="Helical" evidence="12">
    <location>
        <begin position="276"/>
        <end position="296"/>
    </location>
</feature>
<comment type="catalytic activity">
    <reaction evidence="1">
        <text>ATP + protein L-histidine = ADP + protein N-phospho-L-histidine.</text>
        <dbReference type="EC" id="2.7.13.3"/>
    </reaction>
</comment>
<evidence type="ECO:0000256" key="2">
    <source>
        <dbReference type="ARBA" id="ARBA00006402"/>
    </source>
</evidence>
<dbReference type="EC" id="2.7.13.3" evidence="3"/>
<dbReference type="Gene3D" id="3.30.565.10">
    <property type="entry name" value="Histidine kinase-like ATPase, C-terminal domain"/>
    <property type="match status" value="2"/>
</dbReference>
<dbReference type="SUPFAM" id="SSF49785">
    <property type="entry name" value="Galactose-binding domain-like"/>
    <property type="match status" value="1"/>
</dbReference>
<protein>
    <recommendedName>
        <fullName evidence="10">Circadian input-output histidine kinase CikA</fullName>
        <ecNumber evidence="3">2.7.13.3</ecNumber>
    </recommendedName>
</protein>
<evidence type="ECO:0000256" key="6">
    <source>
        <dbReference type="ARBA" id="ARBA00022741"/>
    </source>
</evidence>
<dbReference type="PROSITE" id="PS50109">
    <property type="entry name" value="HIS_KIN"/>
    <property type="match status" value="2"/>
</dbReference>
<feature type="transmembrane region" description="Helical" evidence="12">
    <location>
        <begin position="243"/>
        <end position="261"/>
    </location>
</feature>
<dbReference type="GO" id="GO:0005524">
    <property type="term" value="F:ATP binding"/>
    <property type="evidence" value="ECO:0007669"/>
    <property type="project" value="UniProtKB-KW"/>
</dbReference>
<evidence type="ECO:0000256" key="4">
    <source>
        <dbReference type="ARBA" id="ARBA00022553"/>
    </source>
</evidence>
<keyword evidence="6" id="KW-0547">Nucleotide-binding</keyword>
<feature type="transmembrane region" description="Helical" evidence="12">
    <location>
        <begin position="366"/>
        <end position="388"/>
    </location>
</feature>
<dbReference type="CDD" id="cd00082">
    <property type="entry name" value="HisKA"/>
    <property type="match status" value="1"/>
</dbReference>
<evidence type="ECO:0000259" key="14">
    <source>
        <dbReference type="PROSITE" id="PS50110"/>
    </source>
</evidence>
<dbReference type="OrthoDB" id="9809348at2"/>
<dbReference type="Gene3D" id="1.10.287.130">
    <property type="match status" value="1"/>
</dbReference>
<feature type="domain" description="Response regulatory" evidence="14">
    <location>
        <begin position="694"/>
        <end position="811"/>
    </location>
</feature>
<dbReference type="SUPFAM" id="SSF55874">
    <property type="entry name" value="ATPase domain of HSP90 chaperone/DNA topoisomerase II/histidine kinase"/>
    <property type="match status" value="2"/>
</dbReference>
<keyword evidence="16" id="KW-1185">Reference proteome</keyword>
<dbReference type="CDD" id="cd17574">
    <property type="entry name" value="REC_OmpR"/>
    <property type="match status" value="1"/>
</dbReference>
<feature type="modified residue" description="4-aspartylphosphate" evidence="11">
    <location>
        <position position="744"/>
    </location>
</feature>
<dbReference type="SMART" id="SM00388">
    <property type="entry name" value="HisKA"/>
    <property type="match status" value="1"/>
</dbReference>
<evidence type="ECO:0000256" key="9">
    <source>
        <dbReference type="ARBA" id="ARBA00023012"/>
    </source>
</evidence>
<evidence type="ECO:0000256" key="3">
    <source>
        <dbReference type="ARBA" id="ARBA00012438"/>
    </source>
</evidence>
<organism evidence="15 16">
    <name type="scientific">Paenibacillus lutrae</name>
    <dbReference type="NCBI Taxonomy" id="2078573"/>
    <lineage>
        <taxon>Bacteria</taxon>
        <taxon>Bacillati</taxon>
        <taxon>Bacillota</taxon>
        <taxon>Bacilli</taxon>
        <taxon>Bacillales</taxon>
        <taxon>Paenibacillaceae</taxon>
        <taxon>Paenibacillus</taxon>
    </lineage>
</organism>
<dbReference type="SMART" id="SM00387">
    <property type="entry name" value="HATPase_c"/>
    <property type="match status" value="2"/>
</dbReference>
<dbReference type="InterPro" id="IPR004358">
    <property type="entry name" value="Sig_transdc_His_kin-like_C"/>
</dbReference>
<keyword evidence="12" id="KW-1133">Transmembrane helix</keyword>
<dbReference type="InterPro" id="IPR011623">
    <property type="entry name" value="7TMR_DISM_rcpt_extracell_dom1"/>
</dbReference>
<dbReference type="InterPro" id="IPR036097">
    <property type="entry name" value="HisK_dim/P_sf"/>
</dbReference>
<proteinExistence type="inferred from homology"/>
<evidence type="ECO:0000256" key="1">
    <source>
        <dbReference type="ARBA" id="ARBA00000085"/>
    </source>
</evidence>
<dbReference type="Proteomes" id="UP000490800">
    <property type="component" value="Unassembled WGS sequence"/>
</dbReference>
<dbReference type="Pfam" id="PF07695">
    <property type="entry name" value="7TMR-DISM_7TM"/>
    <property type="match status" value="1"/>
</dbReference>
<keyword evidence="7" id="KW-0418">Kinase</keyword>
<evidence type="ECO:0000256" key="7">
    <source>
        <dbReference type="ARBA" id="ARBA00022777"/>
    </source>
</evidence>
<keyword evidence="9" id="KW-0902">Two-component regulatory system</keyword>
<dbReference type="Pfam" id="PF06580">
    <property type="entry name" value="His_kinase"/>
    <property type="match status" value="1"/>
</dbReference>
<dbReference type="SMART" id="SM00448">
    <property type="entry name" value="REC"/>
    <property type="match status" value="1"/>
</dbReference>
<dbReference type="InterPro" id="IPR003594">
    <property type="entry name" value="HATPase_dom"/>
</dbReference>
<dbReference type="SUPFAM" id="SSF52172">
    <property type="entry name" value="CheY-like"/>
    <property type="match status" value="1"/>
</dbReference>
<dbReference type="Gene3D" id="3.40.50.2300">
    <property type="match status" value="1"/>
</dbReference>
<dbReference type="InterPro" id="IPR011006">
    <property type="entry name" value="CheY-like_superfamily"/>
</dbReference>
<dbReference type="SUPFAM" id="SSF47384">
    <property type="entry name" value="Homodimeric domain of signal transducing histidine kinase"/>
    <property type="match status" value="1"/>
</dbReference>
<evidence type="ECO:0000256" key="10">
    <source>
        <dbReference type="ARBA" id="ARBA00074306"/>
    </source>
</evidence>
<dbReference type="EMBL" id="RHLK01000024">
    <property type="protein sequence ID" value="MVP02435.1"/>
    <property type="molecule type" value="Genomic_DNA"/>
</dbReference>
<evidence type="ECO:0000256" key="11">
    <source>
        <dbReference type="PROSITE-ProRule" id="PRU00169"/>
    </source>
</evidence>
<dbReference type="InterPro" id="IPR003661">
    <property type="entry name" value="HisK_dim/P_dom"/>
</dbReference>
<feature type="transmembrane region" description="Helical" evidence="12">
    <location>
        <begin position="308"/>
        <end position="330"/>
    </location>
</feature>
<dbReference type="PROSITE" id="PS50110">
    <property type="entry name" value="RESPONSE_REGULATORY"/>
    <property type="match status" value="1"/>
</dbReference>
<accession>A0A7X3FMG0</accession>
<comment type="caution">
    <text evidence="15">The sequence shown here is derived from an EMBL/GenBank/DDBJ whole genome shotgun (WGS) entry which is preliminary data.</text>
</comment>
<comment type="similarity">
    <text evidence="2">In the N-terminal section; belongs to the phytochrome family.</text>
</comment>
<dbReference type="PRINTS" id="PR00344">
    <property type="entry name" value="BCTRLSENSOR"/>
</dbReference>
<name>A0A7X3FMG0_9BACL</name>
<feature type="transmembrane region" description="Helical" evidence="12">
    <location>
        <begin position="336"/>
        <end position="354"/>
    </location>
</feature>
<keyword evidence="12" id="KW-0472">Membrane</keyword>
<feature type="domain" description="Histidine kinase" evidence="13">
    <location>
        <begin position="441"/>
        <end position="659"/>
    </location>
</feature>
<dbReference type="PANTHER" id="PTHR43047">
    <property type="entry name" value="TWO-COMPONENT HISTIDINE PROTEIN KINASE"/>
    <property type="match status" value="1"/>
</dbReference>
<evidence type="ECO:0000256" key="12">
    <source>
        <dbReference type="SAM" id="Phobius"/>
    </source>
</evidence>
<dbReference type="Gene3D" id="2.60.120.260">
    <property type="entry name" value="Galactose-binding domain-like"/>
    <property type="match status" value="1"/>
</dbReference>
<sequence length="1032" mass="115494">MRKSRLLMITSLILFILMPVYWFITTVESDRNRLVSSEGFLDLSSWNFKDKGAVKLSGEWEFYRDRLLTPEDFRLRQGGEPPVPTALVQVPGRWNDYVSASGEYEATGYGTYRLRIRVSHQEQAVYGIRTTNIRTANRIFINGQDVGTGGIPGQSAETTVPENVPYTGFASVSGDTVELIVQVSNFSYSSGGMIYTVMFGDQQSIIHNREFALLGDLVILAAYLIPALYFFVLFNLRKKERSLLYLGLFCLSAFIYVLTQGEKLMAAALPGMSYELFLKIQLLSSSFIYFFLLRYVAVSLPGVVHRAVLRLSEASTVIQVLISLLLPPLIFSRLEVPLLLYGFISVCYVLYALLKSTFRRDSGSFLMWMSIQSILVIIVINLLNLIGWMQGRAVIHYEMLLFVSAQVLLLAKRFATAFHEVEQLSDKLLTLDGMKDEFMASTSHELRTPLNGIVNLAEAMIAGSSGELSEPQKRNLAMVVSTGKRLSSLVNDILDFSKLRKGDIKLQRKAVDLNSAAQSVMEVIGYTAGKKDIRLVLDLPEGLPLLDTDEDRLRQILYNLLGNALKFTSQGEVRLSARTDRKQVVISVADTGIGIRRERFRHIFKSYDQSGSAVHRQYEGTGLGLSITKKLVELNGGTIWVESEPGIGSVFHFTLPSIEGTSWPEMDARDKPVVLFPDEFLGPAVHPAEEAEYTVLIVDDDRINLHVLINLLSLENYEVIAVDNGQEALEEIFRNPSIDLVISDWMMPGMSGLELSRKIRERYLPFELPILLITARSLTEDIQAGFQAGINDFLSKPVDAGELRARVRTLLELRKSIRTTIQTEMAFLQAQIKPHFLYNALNTIIAICPVDPMKGTDLLIELSQYLRSSFDFQNRDRLTSVARELDLVKSYLAIEKARFDERLQVVIDADGSGHAQIPPLSIQPIVENAVRHGIMQKSSGGTITLHISETRESVKVVVEDDGVGIKPERMKEILSEVSLPDRGVGLRNIHKRLLTLYGNGLRIESKESGGTKISFEVPKKIPVQSDKKLKGG</sequence>
<dbReference type="GO" id="GO:0000155">
    <property type="term" value="F:phosphorelay sensor kinase activity"/>
    <property type="evidence" value="ECO:0007669"/>
    <property type="project" value="InterPro"/>
</dbReference>
<dbReference type="CDD" id="cd16922">
    <property type="entry name" value="HATPase_EvgS-ArcB-TorS-like"/>
    <property type="match status" value="1"/>
</dbReference>
<dbReference type="InterPro" id="IPR001789">
    <property type="entry name" value="Sig_transdc_resp-reg_receiver"/>
</dbReference>
<dbReference type="Pfam" id="PF00512">
    <property type="entry name" value="HisKA"/>
    <property type="match status" value="1"/>
</dbReference>
<feature type="domain" description="Histidine kinase" evidence="13">
    <location>
        <begin position="922"/>
        <end position="1021"/>
    </location>
</feature>
<keyword evidence="12" id="KW-0812">Transmembrane</keyword>